<protein>
    <recommendedName>
        <fullName evidence="2">NR LBD domain-containing protein</fullName>
    </recommendedName>
</protein>
<name>A0A3P7U408_HELPZ</name>
<sequence>MRKLFSRLCDALFAEVIFPMAHVCLSDATYVLVKASIFLFDGFTFSSLSPEGKAVLSREKARHRAALLAHLNAKREAFNDKLNQIIQIEHIMTSIEVCFYYM</sequence>
<dbReference type="AlphaFoldDB" id="A0A3P7U408"/>
<proteinExistence type="predicted"/>
<dbReference type="OrthoDB" id="5844553at2759"/>
<evidence type="ECO:0000313" key="1">
    <source>
        <dbReference type="EMBL" id="VDO28971.1"/>
    </source>
</evidence>
<organism evidence="1">
    <name type="scientific">Heligmosomoides polygyrus</name>
    <name type="common">Parasitic roundworm</name>
    <dbReference type="NCBI Taxonomy" id="6339"/>
    <lineage>
        <taxon>Eukaryota</taxon>
        <taxon>Metazoa</taxon>
        <taxon>Ecdysozoa</taxon>
        <taxon>Nematoda</taxon>
        <taxon>Chromadorea</taxon>
        <taxon>Rhabditida</taxon>
        <taxon>Rhabditina</taxon>
        <taxon>Rhabditomorpha</taxon>
        <taxon>Strongyloidea</taxon>
        <taxon>Heligmosomidae</taxon>
        <taxon>Heligmosomoides</taxon>
    </lineage>
</organism>
<evidence type="ECO:0008006" key="2">
    <source>
        <dbReference type="Google" id="ProtNLM"/>
    </source>
</evidence>
<accession>A0A3P7U408</accession>
<dbReference type="EMBL" id="UZAH01005297">
    <property type="protein sequence ID" value="VDO28971.1"/>
    <property type="molecule type" value="Genomic_DNA"/>
</dbReference>
<gene>
    <name evidence="1" type="ORF">HPBE_LOCUS2872</name>
</gene>
<reference evidence="1" key="1">
    <citation type="submission" date="2018-11" db="EMBL/GenBank/DDBJ databases">
        <authorList>
            <consortium name="Pathogen Informatics"/>
        </authorList>
    </citation>
    <scope>NUCLEOTIDE SEQUENCE [LARGE SCALE GENOMIC DNA]</scope>
</reference>